<feature type="domain" description="Outer membrane protein beta-barrel" evidence="3">
    <location>
        <begin position="29"/>
        <end position="202"/>
    </location>
</feature>
<reference evidence="4 5" key="1">
    <citation type="submission" date="2024-09" db="EMBL/GenBank/DDBJ databases">
        <authorList>
            <person name="Sun Q."/>
            <person name="Mori K."/>
        </authorList>
    </citation>
    <scope>NUCLEOTIDE SEQUENCE [LARGE SCALE GENOMIC DNA]</scope>
    <source>
        <strain evidence="4 5">CECT 8064</strain>
    </source>
</reference>
<dbReference type="Gene3D" id="2.40.160.20">
    <property type="match status" value="1"/>
</dbReference>
<dbReference type="InterPro" id="IPR027385">
    <property type="entry name" value="Beta-barrel_OMP"/>
</dbReference>
<sequence>MMIKKQWFYPLLATWFLSGVSFANDQQTSHLDHNPFYMGIDWLPANQATLDSGGISISESGDIGDMGYNLVAGYELNTHRVVKVGLEAEYRQFGDVSVFDSLTLEGQGVFINVKPKFIVEYEQVDVYVALLAGLGRLDVKAKIPSIGFSESTTETAYQFGAELGFRLTSHWDVHLGYRAAKLSDDQLDIQFDGGYVGARYAF</sequence>
<dbReference type="Proteomes" id="UP001589645">
    <property type="component" value="Unassembled WGS sequence"/>
</dbReference>
<comment type="caution">
    <text evidence="4">The sequence shown here is derived from an EMBL/GenBank/DDBJ whole genome shotgun (WGS) entry which is preliminary data.</text>
</comment>
<accession>A0ABV5HLH6</accession>
<protein>
    <submittedName>
        <fullName evidence="4">Outer membrane beta-barrel protein</fullName>
    </submittedName>
</protein>
<gene>
    <name evidence="4" type="ORF">ACFFUV_08460</name>
</gene>
<dbReference type="RefSeq" id="WP_390191194.1">
    <property type="nucleotide sequence ID" value="NZ_JBHMEP010000001.1"/>
</dbReference>
<keyword evidence="1 2" id="KW-0732">Signal</keyword>
<organism evidence="4 5">
    <name type="scientific">Vibrio olivae</name>
    <dbReference type="NCBI Taxonomy" id="1243002"/>
    <lineage>
        <taxon>Bacteria</taxon>
        <taxon>Pseudomonadati</taxon>
        <taxon>Pseudomonadota</taxon>
        <taxon>Gammaproteobacteria</taxon>
        <taxon>Vibrionales</taxon>
        <taxon>Vibrionaceae</taxon>
        <taxon>Vibrio</taxon>
    </lineage>
</organism>
<dbReference type="SUPFAM" id="SSF56925">
    <property type="entry name" value="OMPA-like"/>
    <property type="match status" value="1"/>
</dbReference>
<keyword evidence="5" id="KW-1185">Reference proteome</keyword>
<evidence type="ECO:0000256" key="1">
    <source>
        <dbReference type="ARBA" id="ARBA00022729"/>
    </source>
</evidence>
<feature type="chain" id="PRO_5045257777" evidence="2">
    <location>
        <begin position="24"/>
        <end position="202"/>
    </location>
</feature>
<evidence type="ECO:0000313" key="4">
    <source>
        <dbReference type="EMBL" id="MFB9134999.1"/>
    </source>
</evidence>
<evidence type="ECO:0000256" key="2">
    <source>
        <dbReference type="SAM" id="SignalP"/>
    </source>
</evidence>
<dbReference type="InterPro" id="IPR011250">
    <property type="entry name" value="OMP/PagP_B-barrel"/>
</dbReference>
<feature type="signal peptide" evidence="2">
    <location>
        <begin position="1"/>
        <end position="23"/>
    </location>
</feature>
<evidence type="ECO:0000259" key="3">
    <source>
        <dbReference type="Pfam" id="PF13505"/>
    </source>
</evidence>
<dbReference type="EMBL" id="JBHMEP010000001">
    <property type="protein sequence ID" value="MFB9134999.1"/>
    <property type="molecule type" value="Genomic_DNA"/>
</dbReference>
<evidence type="ECO:0000313" key="5">
    <source>
        <dbReference type="Proteomes" id="UP001589645"/>
    </source>
</evidence>
<proteinExistence type="predicted"/>
<name>A0ABV5HLH6_9VIBR</name>
<dbReference type="Pfam" id="PF13505">
    <property type="entry name" value="OMP_b-brl"/>
    <property type="match status" value="1"/>
</dbReference>